<evidence type="ECO:0000313" key="5">
    <source>
        <dbReference type="Proteomes" id="UP001375240"/>
    </source>
</evidence>
<protein>
    <recommendedName>
        <fullName evidence="3">Cytochrome b5 heme-binding domain-containing protein</fullName>
    </recommendedName>
</protein>
<dbReference type="InterPro" id="IPR050577">
    <property type="entry name" value="MAPR/NEUFC/NENF-like"/>
</dbReference>
<evidence type="ECO:0000256" key="1">
    <source>
        <dbReference type="ARBA" id="ARBA00038357"/>
    </source>
</evidence>
<dbReference type="Gene3D" id="3.10.120.10">
    <property type="entry name" value="Cytochrome b5-like heme/steroid binding domain"/>
    <property type="match status" value="1"/>
</dbReference>
<feature type="region of interest" description="Disordered" evidence="2">
    <location>
        <begin position="117"/>
        <end position="138"/>
    </location>
</feature>
<evidence type="ECO:0000259" key="3">
    <source>
        <dbReference type="SMART" id="SM01117"/>
    </source>
</evidence>
<dbReference type="GO" id="GO:0005783">
    <property type="term" value="C:endoplasmic reticulum"/>
    <property type="evidence" value="ECO:0007669"/>
    <property type="project" value="TreeGrafter"/>
</dbReference>
<dbReference type="InterPro" id="IPR001199">
    <property type="entry name" value="Cyt_B5-like_heme/steroid-bd"/>
</dbReference>
<comment type="similarity">
    <text evidence="1">Belongs to the cytochrome b5 family. MAPR subfamily.</text>
</comment>
<dbReference type="GO" id="GO:0016020">
    <property type="term" value="C:membrane"/>
    <property type="evidence" value="ECO:0007669"/>
    <property type="project" value="TreeGrafter"/>
</dbReference>
<feature type="domain" description="Cytochrome b5 heme-binding" evidence="3">
    <location>
        <begin position="21"/>
        <end position="117"/>
    </location>
</feature>
<evidence type="ECO:0000313" key="4">
    <source>
        <dbReference type="EMBL" id="KAK6358955.1"/>
    </source>
</evidence>
<dbReference type="FunFam" id="3.10.120.10:FF:000003">
    <property type="entry name" value="membrane-associated progesterone receptor component 1"/>
    <property type="match status" value="1"/>
</dbReference>
<name>A0AAV9VAH9_9PEZI</name>
<evidence type="ECO:0000256" key="2">
    <source>
        <dbReference type="SAM" id="MobiDB-lite"/>
    </source>
</evidence>
<gene>
    <name evidence="4" type="ORF">TWF696_000127</name>
</gene>
<reference evidence="4 5" key="1">
    <citation type="submission" date="2019-10" db="EMBL/GenBank/DDBJ databases">
        <authorList>
            <person name="Palmer J.M."/>
        </authorList>
    </citation>
    <scope>NUCLEOTIDE SEQUENCE [LARGE SCALE GENOMIC DNA]</scope>
    <source>
        <strain evidence="4 5">TWF696</strain>
    </source>
</reference>
<dbReference type="Proteomes" id="UP001375240">
    <property type="component" value="Unassembled WGS sequence"/>
</dbReference>
<accession>A0AAV9VAH9</accession>
<dbReference type="SMART" id="SM01117">
    <property type="entry name" value="Cyt-b5"/>
    <property type="match status" value="1"/>
</dbReference>
<dbReference type="InterPro" id="IPR036400">
    <property type="entry name" value="Cyt_B5-like_heme/steroid_sf"/>
</dbReference>
<dbReference type="AlphaFoldDB" id="A0AAV9VAH9"/>
<sequence length="138" mass="15074">MAGKFEPKEPVNLDPPKDDIITKEHLSKCDGTHEGYPIYVAIKGTVFDVTQKRDTYGPGGSYHIFSGKDASHGLGKSSLKPEDAHADYSKLDESGMETLNNWHTFFSKRYNIMGRLEGSSPVEADPPKPGEGSSENAS</sequence>
<dbReference type="SUPFAM" id="SSF55856">
    <property type="entry name" value="Cytochrome b5-like heme/steroid binding domain"/>
    <property type="match status" value="1"/>
</dbReference>
<dbReference type="EMBL" id="JAVHNQ010000001">
    <property type="protein sequence ID" value="KAK6358955.1"/>
    <property type="molecule type" value="Genomic_DNA"/>
</dbReference>
<dbReference type="GO" id="GO:0020037">
    <property type="term" value="F:heme binding"/>
    <property type="evidence" value="ECO:0007669"/>
    <property type="project" value="UniProtKB-ARBA"/>
</dbReference>
<organism evidence="4 5">
    <name type="scientific">Orbilia brochopaga</name>
    <dbReference type="NCBI Taxonomy" id="3140254"/>
    <lineage>
        <taxon>Eukaryota</taxon>
        <taxon>Fungi</taxon>
        <taxon>Dikarya</taxon>
        <taxon>Ascomycota</taxon>
        <taxon>Pezizomycotina</taxon>
        <taxon>Orbiliomycetes</taxon>
        <taxon>Orbiliales</taxon>
        <taxon>Orbiliaceae</taxon>
        <taxon>Orbilia</taxon>
    </lineage>
</organism>
<comment type="caution">
    <text evidence="4">The sequence shown here is derived from an EMBL/GenBank/DDBJ whole genome shotgun (WGS) entry which is preliminary data.</text>
</comment>
<dbReference type="PANTHER" id="PTHR10281">
    <property type="entry name" value="MEMBRANE-ASSOCIATED PROGESTERONE RECEPTOR COMPONENT-RELATED"/>
    <property type="match status" value="1"/>
</dbReference>
<keyword evidence="5" id="KW-1185">Reference proteome</keyword>
<proteinExistence type="inferred from homology"/>
<dbReference type="PANTHER" id="PTHR10281:SF115">
    <property type="entry name" value="BINDING PROTEIN, PUTATIVE (AFU_ORTHOLOGUE AFUA_4G06240)-RELATED"/>
    <property type="match status" value="1"/>
</dbReference>
<dbReference type="Pfam" id="PF00173">
    <property type="entry name" value="Cyt-b5"/>
    <property type="match status" value="1"/>
</dbReference>